<keyword evidence="1" id="KW-0812">Transmembrane</keyword>
<dbReference type="KEGG" id="psac:PSM36_2249"/>
<evidence type="ECO:0000256" key="1">
    <source>
        <dbReference type="SAM" id="Phobius"/>
    </source>
</evidence>
<feature type="transmembrane region" description="Helical" evidence="1">
    <location>
        <begin position="58"/>
        <end position="78"/>
    </location>
</feature>
<dbReference type="Pfam" id="PF12725">
    <property type="entry name" value="DUF3810"/>
    <property type="match status" value="1"/>
</dbReference>
<dbReference type="InterPro" id="IPR024294">
    <property type="entry name" value="DUF3810"/>
</dbReference>
<proteinExistence type="predicted"/>
<dbReference type="AlphaFoldDB" id="A0A1R3TBT6"/>
<feature type="transmembrane region" description="Helical" evidence="1">
    <location>
        <begin position="32"/>
        <end position="52"/>
    </location>
</feature>
<accession>A0A1R3TBT6</accession>
<protein>
    <submittedName>
        <fullName evidence="2">Putative membrane protein</fullName>
    </submittedName>
</protein>
<sequence>MYRIIRRKWGVLFTGRVSMISKHRDKVSKRQFLLLLIRVGALFVMIFLFSLSTTLSEWYMRVIYPVVAIVLSFISNIFSFSLYDIFLIVAVLLLIKLILFVIIRKISFSEFLFSLIRFMMVIVFWFYFSWGIAYFREDFYGRSDVKEMAFDPEIFRDFAVRFIDRANLYYADCTDMDRQEVRREIELSYRIMYETLRISYPNGKRKPKPMMFESVYSKMGVSGYFGPFFNEIHVNNYSLNFTYPFTLAHEMAHQFGIATESEANLYAFVVCTRSGNEKIRYSAYLSTLRYVLNDIHKFLPEEYESLVSSIRPEIIADLRRNREHWLAARDESLSDVQDRVYDAYLKTNKVSSGQDNYSEVVGLLISSYDIFTESPL</sequence>
<gene>
    <name evidence="2" type="ORF">PSM36_2249</name>
</gene>
<keyword evidence="3" id="KW-1185">Reference proteome</keyword>
<feature type="transmembrane region" description="Helical" evidence="1">
    <location>
        <begin position="85"/>
        <end position="103"/>
    </location>
</feature>
<dbReference type="STRING" id="1642647.PSM36_2249"/>
<dbReference type="Proteomes" id="UP000187464">
    <property type="component" value="Chromosome I"/>
</dbReference>
<name>A0A1R3TBT6_9BACT</name>
<evidence type="ECO:0000313" key="2">
    <source>
        <dbReference type="EMBL" id="SCD21054.1"/>
    </source>
</evidence>
<evidence type="ECO:0000313" key="3">
    <source>
        <dbReference type="Proteomes" id="UP000187464"/>
    </source>
</evidence>
<feature type="transmembrane region" description="Helical" evidence="1">
    <location>
        <begin position="115"/>
        <end position="135"/>
    </location>
</feature>
<organism evidence="2 3">
    <name type="scientific">Proteiniphilum saccharofermentans</name>
    <dbReference type="NCBI Taxonomy" id="1642647"/>
    <lineage>
        <taxon>Bacteria</taxon>
        <taxon>Pseudomonadati</taxon>
        <taxon>Bacteroidota</taxon>
        <taxon>Bacteroidia</taxon>
        <taxon>Bacteroidales</taxon>
        <taxon>Dysgonomonadaceae</taxon>
        <taxon>Proteiniphilum</taxon>
    </lineage>
</organism>
<keyword evidence="1" id="KW-0472">Membrane</keyword>
<dbReference type="EMBL" id="LT605205">
    <property type="protein sequence ID" value="SCD21054.1"/>
    <property type="molecule type" value="Genomic_DNA"/>
</dbReference>
<reference evidence="2 3" key="1">
    <citation type="submission" date="2016-08" db="EMBL/GenBank/DDBJ databases">
        <authorList>
            <person name="Seilhamer J.J."/>
        </authorList>
    </citation>
    <scope>NUCLEOTIDE SEQUENCE [LARGE SCALE GENOMIC DNA]</scope>
    <source>
        <strain evidence="2">M3/6</strain>
    </source>
</reference>
<keyword evidence="1" id="KW-1133">Transmembrane helix</keyword>